<sequence length="251" mass="27476">MERFGTHVLQGERGSGRWLKLAAGEKAEVLGAAMKKAPNPKILELGTYCGYSALRPREALENASVITVENDPVHAVIAMCLVALAGQSHGVKVLIGHSLSLLPRLVTAGGRFGGVFMDTRGSRYDQEVALMIEHDLLAPHAVLVADNVLKPGTPLFLWLVMRDARFQTQIHAVNEFAMPAKDWISVSIYDPREDGGAPQAPPELFRLHEAAEEMRTRALSHVRSVTYAEWARFAQEMPGATRQRQGGVACM</sequence>
<evidence type="ECO:0000256" key="2">
    <source>
        <dbReference type="ARBA" id="ARBA00022603"/>
    </source>
</evidence>
<dbReference type="EC" id="2.1.1.6" evidence="1"/>
<keyword evidence="3" id="KW-0808">Transferase</keyword>
<dbReference type="Proteomes" id="UP001642484">
    <property type="component" value="Unassembled WGS sequence"/>
</dbReference>
<keyword evidence="4" id="KW-0949">S-adenosyl-L-methionine</keyword>
<evidence type="ECO:0000256" key="3">
    <source>
        <dbReference type="ARBA" id="ARBA00022679"/>
    </source>
</evidence>
<protein>
    <recommendedName>
        <fullName evidence="1">catechol O-methyltransferase</fullName>
        <ecNumber evidence="1">2.1.1.6</ecNumber>
    </recommendedName>
</protein>
<evidence type="ECO:0000256" key="6">
    <source>
        <dbReference type="ARBA" id="ARBA00023453"/>
    </source>
</evidence>
<keyword evidence="2" id="KW-0489">Methyltransferase</keyword>
<reference evidence="7 8" key="1">
    <citation type="submission" date="2024-02" db="EMBL/GenBank/DDBJ databases">
        <authorList>
            <person name="Chen Y."/>
            <person name="Shah S."/>
            <person name="Dougan E. K."/>
            <person name="Thang M."/>
            <person name="Chan C."/>
        </authorList>
    </citation>
    <scope>NUCLEOTIDE SEQUENCE [LARGE SCALE GENOMIC DNA]</scope>
</reference>
<proteinExistence type="inferred from homology"/>
<dbReference type="PROSITE" id="PS51682">
    <property type="entry name" value="SAM_OMT_I"/>
    <property type="match status" value="1"/>
</dbReference>
<keyword evidence="5" id="KW-0128">Catecholamine metabolism</keyword>
<dbReference type="PANTHER" id="PTHR43836:SF2">
    <property type="entry name" value="CATECHOL O-METHYLTRANSFERASE 1-RELATED"/>
    <property type="match status" value="1"/>
</dbReference>
<evidence type="ECO:0000313" key="8">
    <source>
        <dbReference type="Proteomes" id="UP001642484"/>
    </source>
</evidence>
<comment type="caution">
    <text evidence="7">The sequence shown here is derived from an EMBL/GenBank/DDBJ whole genome shotgun (WGS) entry which is preliminary data.</text>
</comment>
<evidence type="ECO:0000256" key="1">
    <source>
        <dbReference type="ARBA" id="ARBA00012880"/>
    </source>
</evidence>
<dbReference type="InterPro" id="IPR002935">
    <property type="entry name" value="SAM_O-MeTrfase"/>
</dbReference>
<dbReference type="PANTHER" id="PTHR43836">
    <property type="entry name" value="CATECHOL O-METHYLTRANSFERASE 1-RELATED"/>
    <property type="match status" value="1"/>
</dbReference>
<gene>
    <name evidence="7" type="ORF">CCMP2556_LOCUS42927</name>
</gene>
<dbReference type="InterPro" id="IPR029063">
    <property type="entry name" value="SAM-dependent_MTases_sf"/>
</dbReference>
<dbReference type="Pfam" id="PF01596">
    <property type="entry name" value="Methyltransf_3"/>
    <property type="match status" value="1"/>
</dbReference>
<dbReference type="Gene3D" id="3.40.50.150">
    <property type="entry name" value="Vaccinia Virus protein VP39"/>
    <property type="match status" value="1"/>
</dbReference>
<evidence type="ECO:0000256" key="4">
    <source>
        <dbReference type="ARBA" id="ARBA00022691"/>
    </source>
</evidence>
<organism evidence="7 8">
    <name type="scientific">Durusdinium trenchii</name>
    <dbReference type="NCBI Taxonomy" id="1381693"/>
    <lineage>
        <taxon>Eukaryota</taxon>
        <taxon>Sar</taxon>
        <taxon>Alveolata</taxon>
        <taxon>Dinophyceae</taxon>
        <taxon>Suessiales</taxon>
        <taxon>Symbiodiniaceae</taxon>
        <taxon>Durusdinium</taxon>
    </lineage>
</organism>
<evidence type="ECO:0000313" key="7">
    <source>
        <dbReference type="EMBL" id="CAK9089141.1"/>
    </source>
</evidence>
<name>A0ABP0QQA5_9DINO</name>
<accession>A0ABP0QQA5</accession>
<keyword evidence="8" id="KW-1185">Reference proteome</keyword>
<comment type="similarity">
    <text evidence="6">Belongs to the class I-like SAM-binding methyltransferase superfamily. Cation-dependent O-methyltransferase family.</text>
</comment>
<dbReference type="EMBL" id="CAXAMN010024695">
    <property type="protein sequence ID" value="CAK9089141.1"/>
    <property type="molecule type" value="Genomic_DNA"/>
</dbReference>
<evidence type="ECO:0000256" key="5">
    <source>
        <dbReference type="ARBA" id="ARBA00022939"/>
    </source>
</evidence>
<dbReference type="SUPFAM" id="SSF53335">
    <property type="entry name" value="S-adenosyl-L-methionine-dependent methyltransferases"/>
    <property type="match status" value="1"/>
</dbReference>